<keyword evidence="10" id="KW-1185">Reference proteome</keyword>
<accession>A0A4S2MMN4</accession>
<comment type="subcellular location">
    <subcellularLocation>
        <location evidence="1 6">Cytoplasm</location>
    </subcellularLocation>
</comment>
<gene>
    <name evidence="9" type="ORF">EX30DRAFT_322656</name>
</gene>
<dbReference type="SMART" id="SM00318">
    <property type="entry name" value="SNc"/>
    <property type="match status" value="4"/>
</dbReference>
<dbReference type="GO" id="GO:0005829">
    <property type="term" value="C:cytosol"/>
    <property type="evidence" value="ECO:0007669"/>
    <property type="project" value="UniProtKB-UniRule"/>
</dbReference>
<dbReference type="InterPro" id="IPR035437">
    <property type="entry name" value="SNase_OB-fold_sf"/>
</dbReference>
<dbReference type="Pfam" id="PF00565">
    <property type="entry name" value="SNase"/>
    <property type="match status" value="4"/>
</dbReference>
<evidence type="ECO:0000256" key="1">
    <source>
        <dbReference type="ARBA" id="ARBA00004496"/>
    </source>
</evidence>
<dbReference type="PANTHER" id="PTHR12302">
    <property type="entry name" value="EBNA2 BINDING PROTEIN P100"/>
    <property type="match status" value="1"/>
</dbReference>
<proteinExistence type="predicted"/>
<dbReference type="FunFam" id="2.40.50.90:FF:000002">
    <property type="entry name" value="Staphylococcal nuclease domain-containing protein"/>
    <property type="match status" value="1"/>
</dbReference>
<keyword evidence="5" id="KW-0677">Repeat</keyword>
<feature type="domain" description="Tudor" evidence="7">
    <location>
        <begin position="703"/>
        <end position="763"/>
    </location>
</feature>
<dbReference type="InParanoid" id="A0A4S2MMN4"/>
<dbReference type="PROSITE" id="PS50304">
    <property type="entry name" value="TUDOR"/>
    <property type="match status" value="1"/>
</dbReference>
<dbReference type="Gene3D" id="2.40.50.90">
    <property type="match status" value="5"/>
</dbReference>
<feature type="domain" description="TNase-like" evidence="8">
    <location>
        <begin position="171"/>
        <end position="312"/>
    </location>
</feature>
<dbReference type="SMART" id="SM00333">
    <property type="entry name" value="TUDOR"/>
    <property type="match status" value="1"/>
</dbReference>
<evidence type="ECO:0000256" key="4">
    <source>
        <dbReference type="ARBA" id="ARBA00022490"/>
    </source>
</evidence>
<evidence type="ECO:0000256" key="2">
    <source>
        <dbReference type="ARBA" id="ARBA00013404"/>
    </source>
</evidence>
<sequence>MAPSIKGQVKLALSGDTMVLKSMRTGAEKQVSLAYVSAPKLRREGDEPFAFFSRDYLRKLIVGKEVDFESLYTVPSIQREYGIVVLENGQNLAEILVAEGTVKVREDSGRRKDDSESGDNTLLEKLKIYEDQARAAGKGVWSPEEDGRVEAKYDNLTPDQAKALVEENKGKSIDGIVERVISGDKLAVRLLLKPKLHQQLVLLLAGVRCPASRRQDAQGVIFPAEEYGDEAKGFVEIRLLQRTVKVKLLGTSPQGQLIGSIIHPAGNIAEFVLLQGLGRCVDFHATLIGPDMAHLRAAEQKAKDDKLRLWKAHVKKVQNSGNSFDAVVSRIVNADSIFVRTKAGQEKKLNLSSVRQPKPSDPTQAPYQAEAKEFLRKKLIGKHVHVNIDGKRPAQDGFEERDMATVTLAGKNIALLLVETGYASVIRHRREDEDRSPIWDELFLAEETAKSEQRGMWSSKPPKTTKMVEASDSLQKAKAYLSFLQRQKRVPAIVDYVASGSRFKVIIPKENARLTFVLGGIRAPRTARNPDETSEPFGPEALEWSTRKCMQRDVEIDVEDIDKVGGFIGTMYVNRESVAKGLVEEGLATVHAYSAEKFGHANELFSAENHAKTARKGLWANYDPKAEAFQPETTTAEPTASSSSSTLERRKDYRDVVVANILPNCALKLQLISPSTSGALDSLMTSFRTFHLSASAPPPLSTPPKVGDLVSAKFSADNSFYRARVRHVDRAAKTAEITYLDYGNSERLPFSSLRPLPAQFGTQKLRPQAVDAELSFLQFPGEKEEEYLREAWHCLEELTGNGRQLVANVDAEVDGTLFVTLLDPKRGTAFEESVNVRIVEEGWARKVRGRAEGRWSGAYAQELGVVGEREETAFREHRGMWEYGDPFAEDE</sequence>
<dbReference type="AlphaFoldDB" id="A0A4S2MMN4"/>
<dbReference type="PIRSF" id="PIRSF017179">
    <property type="entry name" value="RISC-Tudor-SN"/>
    <property type="match status" value="1"/>
</dbReference>
<dbReference type="Gene3D" id="2.30.30.140">
    <property type="match status" value="1"/>
</dbReference>
<protein>
    <recommendedName>
        <fullName evidence="2">Probable endonuclease LCL3</fullName>
    </recommendedName>
    <alternativeName>
        <fullName evidence="3">Probable endonuclease lcl3</fullName>
    </alternativeName>
</protein>
<dbReference type="SUPFAM" id="SSF50199">
    <property type="entry name" value="Staphylococcal nuclease"/>
    <property type="match status" value="5"/>
</dbReference>
<dbReference type="InterPro" id="IPR016685">
    <property type="entry name" value="Silence_cplx_Nase-comp_TudorSN"/>
</dbReference>
<dbReference type="STRING" id="341454.A0A4S2MMN4"/>
<dbReference type="InterPro" id="IPR002999">
    <property type="entry name" value="Tudor"/>
</dbReference>
<dbReference type="GO" id="GO:0031047">
    <property type="term" value="P:regulatory ncRNA-mediated gene silencing"/>
    <property type="evidence" value="ECO:0007669"/>
    <property type="project" value="UniProtKB-UniRule"/>
</dbReference>
<dbReference type="FunFam" id="2.40.50.90:FF:000001">
    <property type="entry name" value="Staphylococcal nuclease domain-containing protein"/>
    <property type="match status" value="1"/>
</dbReference>
<evidence type="ECO:0000259" key="8">
    <source>
        <dbReference type="PROSITE" id="PS50830"/>
    </source>
</evidence>
<evidence type="ECO:0000259" key="7">
    <source>
        <dbReference type="PROSITE" id="PS50304"/>
    </source>
</evidence>
<evidence type="ECO:0000313" key="10">
    <source>
        <dbReference type="Proteomes" id="UP000298138"/>
    </source>
</evidence>
<reference evidence="9 10" key="1">
    <citation type="submission" date="2019-04" db="EMBL/GenBank/DDBJ databases">
        <title>Comparative genomics and transcriptomics to analyze fruiting body development in filamentous ascomycetes.</title>
        <authorList>
            <consortium name="DOE Joint Genome Institute"/>
            <person name="Lutkenhaus R."/>
            <person name="Traeger S."/>
            <person name="Breuer J."/>
            <person name="Kuo A."/>
            <person name="Lipzen A."/>
            <person name="Pangilinan J."/>
            <person name="Dilworth D."/>
            <person name="Sandor L."/>
            <person name="Poggeler S."/>
            <person name="Barry K."/>
            <person name="Grigoriev I.V."/>
            <person name="Nowrousian M."/>
        </authorList>
    </citation>
    <scope>NUCLEOTIDE SEQUENCE [LARGE SCALE GENOMIC DNA]</scope>
    <source>
        <strain evidence="9 10">CBS 389.68</strain>
    </source>
</reference>
<dbReference type="GO" id="GO:0031332">
    <property type="term" value="C:RNAi effector complex"/>
    <property type="evidence" value="ECO:0007669"/>
    <property type="project" value="InterPro"/>
</dbReference>
<feature type="domain" description="TNase-like" evidence="8">
    <location>
        <begin position="322"/>
        <end position="459"/>
    </location>
</feature>
<dbReference type="PANTHER" id="PTHR12302:SF2">
    <property type="entry name" value="STAPHYLOCOCCAL NUCLEASE DOMAIN-CONTAINING PROTEIN 1"/>
    <property type="match status" value="1"/>
</dbReference>
<organism evidence="9 10">
    <name type="scientific">Ascodesmis nigricans</name>
    <dbReference type="NCBI Taxonomy" id="341454"/>
    <lineage>
        <taxon>Eukaryota</taxon>
        <taxon>Fungi</taxon>
        <taxon>Dikarya</taxon>
        <taxon>Ascomycota</taxon>
        <taxon>Pezizomycotina</taxon>
        <taxon>Pezizomycetes</taxon>
        <taxon>Pezizales</taxon>
        <taxon>Ascodesmidaceae</taxon>
        <taxon>Ascodesmis</taxon>
    </lineage>
</organism>
<dbReference type="InterPro" id="IPR016071">
    <property type="entry name" value="Staphylococal_nuclease_OB-fold"/>
</dbReference>
<feature type="domain" description="TNase-like" evidence="8">
    <location>
        <begin position="488"/>
        <end position="621"/>
    </location>
</feature>
<evidence type="ECO:0000256" key="5">
    <source>
        <dbReference type="ARBA" id="ARBA00022737"/>
    </source>
</evidence>
<dbReference type="GO" id="GO:0003723">
    <property type="term" value="F:RNA binding"/>
    <property type="evidence" value="ECO:0007669"/>
    <property type="project" value="UniProtKB-UniRule"/>
</dbReference>
<name>A0A4S2MMN4_9PEZI</name>
<evidence type="ECO:0000256" key="3">
    <source>
        <dbReference type="ARBA" id="ARBA00014651"/>
    </source>
</evidence>
<dbReference type="EMBL" id="ML220143">
    <property type="protein sequence ID" value="TGZ78283.1"/>
    <property type="molecule type" value="Genomic_DNA"/>
</dbReference>
<dbReference type="Pfam" id="PF00567">
    <property type="entry name" value="TUDOR"/>
    <property type="match status" value="1"/>
</dbReference>
<dbReference type="GO" id="GO:0004518">
    <property type="term" value="F:nuclease activity"/>
    <property type="evidence" value="ECO:0007669"/>
    <property type="project" value="TreeGrafter"/>
</dbReference>
<dbReference type="OrthoDB" id="10023235at2759"/>
<evidence type="ECO:0000313" key="9">
    <source>
        <dbReference type="EMBL" id="TGZ78283.1"/>
    </source>
</evidence>
<dbReference type="GO" id="GO:0006402">
    <property type="term" value="P:mRNA catabolic process"/>
    <property type="evidence" value="ECO:0007669"/>
    <property type="project" value="UniProtKB-UniRule"/>
</dbReference>
<dbReference type="CDD" id="cd00175">
    <property type="entry name" value="SNc"/>
    <property type="match status" value="1"/>
</dbReference>
<dbReference type="Proteomes" id="UP000298138">
    <property type="component" value="Unassembled WGS sequence"/>
</dbReference>
<dbReference type="GO" id="GO:0005634">
    <property type="term" value="C:nucleus"/>
    <property type="evidence" value="ECO:0007669"/>
    <property type="project" value="TreeGrafter"/>
</dbReference>
<keyword evidence="4 6" id="KW-0963">Cytoplasm</keyword>
<dbReference type="PROSITE" id="PS50830">
    <property type="entry name" value="TNASE_3"/>
    <property type="match status" value="4"/>
</dbReference>
<evidence type="ECO:0000256" key="6">
    <source>
        <dbReference type="PIRNR" id="PIRNR017179"/>
    </source>
</evidence>
<dbReference type="SUPFAM" id="SSF63748">
    <property type="entry name" value="Tudor/PWWP/MBT"/>
    <property type="match status" value="1"/>
</dbReference>
<feature type="domain" description="TNase-like" evidence="8">
    <location>
        <begin position="3"/>
        <end position="143"/>
    </location>
</feature>
<dbReference type="FunFam" id="2.40.50.90:FF:000019">
    <property type="entry name" value="Transcription factor (Snd1/p100), putative"/>
    <property type="match status" value="1"/>
</dbReference>
<dbReference type="FunFam" id="2.30.30.140:FF:000018">
    <property type="entry name" value="Serine/threonine-protein kinase 31"/>
    <property type="match status" value="1"/>
</dbReference>